<dbReference type="GO" id="GO:0004792">
    <property type="term" value="F:thiosulfate-cyanide sulfurtransferase activity"/>
    <property type="evidence" value="ECO:0007669"/>
    <property type="project" value="TreeGrafter"/>
</dbReference>
<evidence type="ECO:0000313" key="5">
    <source>
        <dbReference type="EMBL" id="VAW15068.1"/>
    </source>
</evidence>
<dbReference type="Pfam" id="PF00899">
    <property type="entry name" value="ThiF"/>
    <property type="match status" value="1"/>
</dbReference>
<reference evidence="5" key="1">
    <citation type="submission" date="2018-06" db="EMBL/GenBank/DDBJ databases">
        <authorList>
            <person name="Zhirakovskaya E."/>
        </authorList>
    </citation>
    <scope>NUCLEOTIDE SEQUENCE</scope>
</reference>
<dbReference type="SUPFAM" id="SSF69572">
    <property type="entry name" value="Activating enzymes of the ubiquitin-like proteins"/>
    <property type="match status" value="1"/>
</dbReference>
<dbReference type="InterPro" id="IPR035985">
    <property type="entry name" value="Ubiquitin-activating_enz"/>
</dbReference>
<dbReference type="GO" id="GO:0016779">
    <property type="term" value="F:nucleotidyltransferase activity"/>
    <property type="evidence" value="ECO:0007669"/>
    <property type="project" value="UniProtKB-KW"/>
</dbReference>
<evidence type="ECO:0000256" key="1">
    <source>
        <dbReference type="ARBA" id="ARBA00022679"/>
    </source>
</evidence>
<dbReference type="PANTHER" id="PTHR10953">
    <property type="entry name" value="UBIQUITIN-ACTIVATING ENZYME E1"/>
    <property type="match status" value="1"/>
</dbReference>
<dbReference type="GO" id="GO:0005737">
    <property type="term" value="C:cytoplasm"/>
    <property type="evidence" value="ECO:0007669"/>
    <property type="project" value="TreeGrafter"/>
</dbReference>
<dbReference type="InterPro" id="IPR045886">
    <property type="entry name" value="ThiF/MoeB/HesA"/>
</dbReference>
<dbReference type="CDD" id="cd00757">
    <property type="entry name" value="ThiF_MoeB_HesA_family"/>
    <property type="match status" value="1"/>
</dbReference>
<dbReference type="NCBIfam" id="NF004281">
    <property type="entry name" value="PRK05690.1"/>
    <property type="match status" value="1"/>
</dbReference>
<dbReference type="GO" id="GO:0008641">
    <property type="term" value="F:ubiquitin-like modifier activating enzyme activity"/>
    <property type="evidence" value="ECO:0007669"/>
    <property type="project" value="InterPro"/>
</dbReference>
<proteinExistence type="predicted"/>
<dbReference type="AlphaFoldDB" id="A0A3B0TAI9"/>
<keyword evidence="3" id="KW-0067">ATP-binding</keyword>
<evidence type="ECO:0000259" key="4">
    <source>
        <dbReference type="Pfam" id="PF00899"/>
    </source>
</evidence>
<keyword evidence="5" id="KW-0548">Nucleotidyltransferase</keyword>
<feature type="domain" description="THIF-type NAD/FAD binding fold" evidence="4">
    <location>
        <begin position="11"/>
        <end position="245"/>
    </location>
</feature>
<name>A0A3B0TAI9_9ZZZZ</name>
<dbReference type="Gene3D" id="3.40.50.720">
    <property type="entry name" value="NAD(P)-binding Rossmann-like Domain"/>
    <property type="match status" value="1"/>
</dbReference>
<dbReference type="FunFam" id="3.40.50.720:FF:000033">
    <property type="entry name" value="Adenylyltransferase and sulfurtransferase MOCS3"/>
    <property type="match status" value="1"/>
</dbReference>
<dbReference type="PANTHER" id="PTHR10953:SF102">
    <property type="entry name" value="ADENYLYLTRANSFERASE AND SULFURTRANSFERASE MOCS3"/>
    <property type="match status" value="1"/>
</dbReference>
<dbReference type="EMBL" id="UOEQ01000060">
    <property type="protein sequence ID" value="VAW15068.1"/>
    <property type="molecule type" value="Genomic_DNA"/>
</dbReference>
<keyword evidence="1 5" id="KW-0808">Transferase</keyword>
<dbReference type="InterPro" id="IPR000594">
    <property type="entry name" value="ThiF_NAD_FAD-bd"/>
</dbReference>
<sequence>MTLSISEAERYSRHLILKGFGAAGQQKLKQAKVLVVGAGGLGSPVIAYLAAAGVGHISIIDHDLVEISNLQRQIVHATGDLGQNKAASAAQFAKNLNSEIEVQIFDHKLNDENAEKIITEHHIIVDGTDRFSTRLMIANACEETQKVLISGAVSMFDGQVSVFAPHLLDQNGKPAPRFSCLYPQIPDDADLPGCEVNGIIGATTGIIGTLMAMEVIKIISGEGEPLIGRLLLYDGRAARFSELKYQRE</sequence>
<protein>
    <submittedName>
        <fullName evidence="5">Sulfur carrier protein adenylyltransferase ThiF</fullName>
    </submittedName>
</protein>
<organism evidence="5">
    <name type="scientific">hydrothermal vent metagenome</name>
    <dbReference type="NCBI Taxonomy" id="652676"/>
    <lineage>
        <taxon>unclassified sequences</taxon>
        <taxon>metagenomes</taxon>
        <taxon>ecological metagenomes</taxon>
    </lineage>
</organism>
<keyword evidence="2" id="KW-0547">Nucleotide-binding</keyword>
<evidence type="ECO:0000256" key="2">
    <source>
        <dbReference type="ARBA" id="ARBA00022741"/>
    </source>
</evidence>
<accession>A0A3B0TAI9</accession>
<evidence type="ECO:0000256" key="3">
    <source>
        <dbReference type="ARBA" id="ARBA00022840"/>
    </source>
</evidence>
<dbReference type="GO" id="GO:0005524">
    <property type="term" value="F:ATP binding"/>
    <property type="evidence" value="ECO:0007669"/>
    <property type="project" value="UniProtKB-KW"/>
</dbReference>
<gene>
    <name evidence="5" type="ORF">MNBD_ALPHA11-2032</name>
</gene>